<protein>
    <submittedName>
        <fullName evidence="1">Uncharacterized protein</fullName>
    </submittedName>
</protein>
<dbReference type="RefSeq" id="WP_156090459.1">
    <property type="nucleotide sequence ID" value="NZ_LR735001.1"/>
</dbReference>
<name>A0A7Z9BQJ2_9CYAN</name>
<evidence type="ECO:0000313" key="2">
    <source>
        <dbReference type="Proteomes" id="UP000182190"/>
    </source>
</evidence>
<comment type="caution">
    <text evidence="1">The sequence shown here is derived from an EMBL/GenBank/DDBJ whole genome shotgun (WGS) entry which is preliminary data.</text>
</comment>
<dbReference type="EMBL" id="CZCS02000178">
    <property type="protein sequence ID" value="VXD18355.1"/>
    <property type="molecule type" value="Genomic_DNA"/>
</dbReference>
<dbReference type="OrthoDB" id="9256093at2"/>
<gene>
    <name evidence="1" type="ORF">PL9631_390011</name>
</gene>
<proteinExistence type="predicted"/>
<dbReference type="Proteomes" id="UP000182190">
    <property type="component" value="Unassembled WGS sequence"/>
</dbReference>
<keyword evidence="2" id="KW-1185">Reference proteome</keyword>
<sequence length="346" mass="39774">MSSPAITNVIKMMESLPIELQDRIVEQLQEYIDNIQNQVQGNKSLEKSQPQLLIDLQNSQLEKLQDFYILRDRDADFSKGYRSLITYALPTSTLCYHKLNPKGHEPFEYLDFAKSDLELNNSRGASNSLGNAKRAIHLTIEKILEIFGLNEAYVSKAETNFPNKLKIIKKLEIFPTNIISLLNKKRNDVEHKYIAVNRDEVENYIEVAEFLLLASSPFLHSAVIGAKVGLENDNLCYEWKLEPESSELLQYVVKPNKYIDTDIGSIYYISQDQPKKLVKKIKISKANESEWLPAISLFTYLTKRSTIKNFSNNNVYGYTISKYDRGFVVDNCFQEDGEEDNKVTSE</sequence>
<evidence type="ECO:0000313" key="1">
    <source>
        <dbReference type="EMBL" id="VXD18355.1"/>
    </source>
</evidence>
<dbReference type="AlphaFoldDB" id="A0A7Z9BQJ2"/>
<reference evidence="1" key="1">
    <citation type="submission" date="2019-10" db="EMBL/GenBank/DDBJ databases">
        <authorList>
            <consortium name="Genoscope - CEA"/>
            <person name="William W."/>
        </authorList>
    </citation>
    <scope>NUCLEOTIDE SEQUENCE [LARGE SCALE GENOMIC DNA]</scope>
    <source>
        <strain evidence="1">BBR_PRJEB10994</strain>
    </source>
</reference>
<accession>A0A7Z9BQJ2</accession>
<organism evidence="1 2">
    <name type="scientific">Planktothrix paucivesiculata PCC 9631</name>
    <dbReference type="NCBI Taxonomy" id="671071"/>
    <lineage>
        <taxon>Bacteria</taxon>
        <taxon>Bacillati</taxon>
        <taxon>Cyanobacteriota</taxon>
        <taxon>Cyanophyceae</taxon>
        <taxon>Oscillatoriophycideae</taxon>
        <taxon>Oscillatoriales</taxon>
        <taxon>Microcoleaceae</taxon>
        <taxon>Planktothrix</taxon>
    </lineage>
</organism>